<evidence type="ECO:0000313" key="2">
    <source>
        <dbReference type="Proteomes" id="UP000293547"/>
    </source>
</evidence>
<dbReference type="Proteomes" id="UP000293547">
    <property type="component" value="Unassembled WGS sequence"/>
</dbReference>
<proteinExistence type="predicted"/>
<evidence type="ECO:0000313" key="1">
    <source>
        <dbReference type="EMBL" id="KAB2106530.1"/>
    </source>
</evidence>
<accession>A0ACB6FQ53</accession>
<sequence>MATPPPHQMHQPLSPGDADLVASRNRLQSPLLRLPGEIRNRIYAFAFTVQRIQVVAVSARLVHLVWPEDWRGLEHSQLYPLSELISSTMVCRQFYTEASPLILCLNEFCFIDPNDTQRFTKDMPQKFLGAIETVALANCVPEALEGLQLLADITLPRMCGLKKIVVRPGISFVGSLLHGQEVFGRMFVDVLRKGGIGCEVVFEYPMRR</sequence>
<comment type="caution">
    <text evidence="1">The sequence shown here is derived from an EMBL/GenBank/DDBJ whole genome shotgun (WGS) entry which is preliminary data.</text>
</comment>
<name>A0ACB6FQ53_9PLEO</name>
<keyword evidence="2" id="KW-1185">Reference proteome</keyword>
<protein>
    <submittedName>
        <fullName evidence="1">Uncharacterized protein</fullName>
    </submittedName>
</protein>
<reference evidence="1 2" key="1">
    <citation type="journal article" date="2019" name="bioRxiv">
        <title>Genomics, evolutionary history and diagnostics of the Alternaria alternata species group including apple and Asian pear pathotypes.</title>
        <authorList>
            <person name="Armitage A.D."/>
            <person name="Cockerton H.M."/>
            <person name="Sreenivasaprasad S."/>
            <person name="Woodhall J.W."/>
            <person name="Lane C.R."/>
            <person name="Harrison R.J."/>
            <person name="Clarkson J.P."/>
        </authorList>
    </citation>
    <scope>NUCLEOTIDE SEQUENCE [LARGE SCALE GENOMIC DNA]</scope>
    <source>
        <strain evidence="1 2">FERA 650</strain>
    </source>
</reference>
<dbReference type="EMBL" id="PDWZ02000004">
    <property type="protein sequence ID" value="KAB2106530.1"/>
    <property type="molecule type" value="Genomic_DNA"/>
</dbReference>
<gene>
    <name evidence="1" type="ORF">AG0111_0g4774</name>
</gene>
<organism evidence="1 2">
    <name type="scientific">Alternaria gaisen</name>
    <dbReference type="NCBI Taxonomy" id="167740"/>
    <lineage>
        <taxon>Eukaryota</taxon>
        <taxon>Fungi</taxon>
        <taxon>Dikarya</taxon>
        <taxon>Ascomycota</taxon>
        <taxon>Pezizomycotina</taxon>
        <taxon>Dothideomycetes</taxon>
        <taxon>Pleosporomycetidae</taxon>
        <taxon>Pleosporales</taxon>
        <taxon>Pleosporineae</taxon>
        <taxon>Pleosporaceae</taxon>
        <taxon>Alternaria</taxon>
        <taxon>Alternaria sect. Alternaria</taxon>
    </lineage>
</organism>